<dbReference type="InterPro" id="IPR019410">
    <property type="entry name" value="Methyltransf_16"/>
</dbReference>
<dbReference type="AlphaFoldDB" id="A0A8T2VQ65"/>
<organism evidence="1 2">
    <name type="scientific">Ceratopteris richardii</name>
    <name type="common">Triangle waterfern</name>
    <dbReference type="NCBI Taxonomy" id="49495"/>
    <lineage>
        <taxon>Eukaryota</taxon>
        <taxon>Viridiplantae</taxon>
        <taxon>Streptophyta</taxon>
        <taxon>Embryophyta</taxon>
        <taxon>Tracheophyta</taxon>
        <taxon>Polypodiopsida</taxon>
        <taxon>Polypodiidae</taxon>
        <taxon>Polypodiales</taxon>
        <taxon>Pteridineae</taxon>
        <taxon>Pteridaceae</taxon>
        <taxon>Parkerioideae</taxon>
        <taxon>Ceratopteris</taxon>
    </lineage>
</organism>
<dbReference type="InterPro" id="IPR029063">
    <property type="entry name" value="SAM-dependent_MTases_sf"/>
</dbReference>
<proteinExistence type="predicted"/>
<dbReference type="PANTHER" id="PTHR23108:SF3">
    <property type="entry name" value="METHYLTRANSFERASE FAMILY PROTEIN"/>
    <property type="match status" value="1"/>
</dbReference>
<reference evidence="1" key="1">
    <citation type="submission" date="2021-08" db="EMBL/GenBank/DDBJ databases">
        <title>WGS assembly of Ceratopteris richardii.</title>
        <authorList>
            <person name="Marchant D.B."/>
            <person name="Chen G."/>
            <person name="Jenkins J."/>
            <person name="Shu S."/>
            <person name="Leebens-Mack J."/>
            <person name="Grimwood J."/>
            <person name="Schmutz J."/>
            <person name="Soltis P."/>
            <person name="Soltis D."/>
            <person name="Chen Z.-H."/>
        </authorList>
    </citation>
    <scope>NUCLEOTIDE SEQUENCE</scope>
    <source>
        <strain evidence="1">Whitten #5841</strain>
        <tissue evidence="1">Leaf</tissue>
    </source>
</reference>
<dbReference type="Pfam" id="PF10294">
    <property type="entry name" value="Methyltransf_16"/>
    <property type="match status" value="1"/>
</dbReference>
<dbReference type="GO" id="GO:0008276">
    <property type="term" value="F:protein methyltransferase activity"/>
    <property type="evidence" value="ECO:0007669"/>
    <property type="project" value="InterPro"/>
</dbReference>
<gene>
    <name evidence="1" type="ORF">KP509_01G115000</name>
</gene>
<comment type="caution">
    <text evidence="1">The sequence shown here is derived from an EMBL/GenBank/DDBJ whole genome shotgun (WGS) entry which is preliminary data.</text>
</comment>
<dbReference type="OrthoDB" id="46564at2759"/>
<dbReference type="EMBL" id="CM035406">
    <property type="protein sequence ID" value="KAH7447645.1"/>
    <property type="molecule type" value="Genomic_DNA"/>
</dbReference>
<accession>A0A8T2VQ65</accession>
<keyword evidence="2" id="KW-1185">Reference proteome</keyword>
<dbReference type="Gene3D" id="3.40.50.150">
    <property type="entry name" value="Vaccinia Virus protein VP39"/>
    <property type="match status" value="1"/>
</dbReference>
<dbReference type="InterPro" id="IPR038899">
    <property type="entry name" value="METTL22"/>
</dbReference>
<evidence type="ECO:0000313" key="2">
    <source>
        <dbReference type="Proteomes" id="UP000825935"/>
    </source>
</evidence>
<protein>
    <submittedName>
        <fullName evidence="1">Uncharacterized protein</fullName>
    </submittedName>
</protein>
<name>A0A8T2VQ65_CERRI</name>
<dbReference type="PANTHER" id="PTHR23108">
    <property type="entry name" value="METHYLTRANSFERASE-RELATED"/>
    <property type="match status" value="1"/>
</dbReference>
<evidence type="ECO:0000313" key="1">
    <source>
        <dbReference type="EMBL" id="KAH7447645.1"/>
    </source>
</evidence>
<dbReference type="OMA" id="WGNSDHI"/>
<dbReference type="SUPFAM" id="SSF53335">
    <property type="entry name" value="S-adenosyl-L-methionine-dependent methyltransferases"/>
    <property type="match status" value="1"/>
</dbReference>
<dbReference type="GO" id="GO:0005634">
    <property type="term" value="C:nucleus"/>
    <property type="evidence" value="ECO:0007669"/>
    <property type="project" value="TreeGrafter"/>
</dbReference>
<dbReference type="Proteomes" id="UP000825935">
    <property type="component" value="Chromosome 1"/>
</dbReference>
<sequence>MEGYLGVRTSCNVGLWPLGMGENEEEEELLLDEFFVDESYVLKSFKYGSNTISLYCLETSSTDYDLTGQIVWPGAELLNRYITQGSICLDGLSILELGSGLGLTGILCGRYCQKIVMTDHMDKVLKVLQRNIDMQSSLSDEHHNRTMMCEKLEWGNEEHINNILQNHPEGFDLIIGADICYQQASLHPLFKTVKSLLSHEACASKQFILSYVSRARSIDIALFKEAENQSLKISEIAGTRTWVHDNILEGTLYQVQLRNDE</sequence>